<dbReference type="GO" id="GO:0004527">
    <property type="term" value="F:exonuclease activity"/>
    <property type="evidence" value="ECO:0007669"/>
    <property type="project" value="UniProtKB-KW"/>
</dbReference>
<dbReference type="GeneID" id="9131010"/>
<dbReference type="Pfam" id="PF02272">
    <property type="entry name" value="DHHA1"/>
    <property type="match status" value="1"/>
</dbReference>
<dbReference type="InterPro" id="IPR003156">
    <property type="entry name" value="DHHA1_dom"/>
</dbReference>
<dbReference type="SUPFAM" id="SSF64182">
    <property type="entry name" value="DHH phosphoesterases"/>
    <property type="match status" value="1"/>
</dbReference>
<dbReference type="PANTHER" id="PTHR30255:SF2">
    <property type="entry name" value="SINGLE-STRANDED-DNA-SPECIFIC EXONUCLEASE RECJ"/>
    <property type="match status" value="1"/>
</dbReference>
<dbReference type="RefSeq" id="WP_013099432.1">
    <property type="nucleotide sequence ID" value="NC_014122.1"/>
</dbReference>
<evidence type="ECO:0000313" key="4">
    <source>
        <dbReference type="Proteomes" id="UP000002061"/>
    </source>
</evidence>
<dbReference type="AlphaFoldDB" id="D5VU73"/>
<reference evidence="3" key="1">
    <citation type="submission" date="2010-04" db="EMBL/GenBank/DDBJ databases">
        <title>Complete sequence of Methanocaldococcus infernus ME.</title>
        <authorList>
            <consortium name="US DOE Joint Genome Institute"/>
            <person name="Lucas S."/>
            <person name="Copeland A."/>
            <person name="Lapidus A."/>
            <person name="Cheng J.-F."/>
            <person name="Bruce D."/>
            <person name="Goodwin L."/>
            <person name="Pitluck S."/>
            <person name="Munk A.C."/>
            <person name="Detter J.C."/>
            <person name="Han C."/>
            <person name="Tapia R."/>
            <person name="Land M."/>
            <person name="Hauser L."/>
            <person name="Kyrpides N."/>
            <person name="Mikhailova N."/>
            <person name="Sieprawska-Lupa M."/>
            <person name="Whitman W.B."/>
            <person name="Woyke T."/>
        </authorList>
    </citation>
    <scope>NUCLEOTIDE SEQUENCE [LARGE SCALE GENOMIC DNA]</scope>
    <source>
        <strain evidence="3">ME</strain>
    </source>
</reference>
<evidence type="ECO:0000313" key="3">
    <source>
        <dbReference type="EMBL" id="ADG12685.1"/>
    </source>
</evidence>
<gene>
    <name evidence="3" type="ordered locus">Metin_0012</name>
</gene>
<accession>D5VU73</accession>
<dbReference type="Proteomes" id="UP000002061">
    <property type="component" value="Chromosome"/>
</dbReference>
<feature type="domain" description="DDH" evidence="1">
    <location>
        <begin position="26"/>
        <end position="118"/>
    </location>
</feature>
<dbReference type="PANTHER" id="PTHR30255">
    <property type="entry name" value="SINGLE-STRANDED-DNA-SPECIFIC EXONUCLEASE RECJ"/>
    <property type="match status" value="1"/>
</dbReference>
<evidence type="ECO:0000259" key="2">
    <source>
        <dbReference type="Pfam" id="PF02272"/>
    </source>
</evidence>
<dbReference type="STRING" id="573063.Metin_0012"/>
<dbReference type="Gene3D" id="3.10.310.30">
    <property type="match status" value="1"/>
</dbReference>
<sequence>MELSGLEKIEKLSKEIKNRIVEYDFIKVITHHDTDGLSSGTILTKTLFRANKTFQVKVVEHLSRNVIDKLVSKDNSLYIFADMGSGQIHDILEKEVDAIILDHHPPEIEEEFIDNIVQLNPHLYGFDGAKEITASGTCYFVAREFGYYDLSQMAIVGMIGDMQFPPMGLNKFIVNEAREKRYIKIFNDIIYNIYGVEIYKAMAYCTKPYIEDLNSEAKAEKFLLNLKIDPKKKDLSKEEYKKIISHLIFKYPEEAEKLIIERVLLRHKVRDAHLLSEMLNAVGRHGYFSIGIGIGLEDDECIRIGNKVLWDYKKALLSEIKRVELKSLRNIKYFEGRKGYIGIVAGILAKEKPVIGYYIEGDVAKFSARGNKKLVDRGLNLSKVMSIAKEFGGTGGGHNIASGAMVPKEKVKEFLERVDELIGEQLRASS</sequence>
<evidence type="ECO:0000259" key="1">
    <source>
        <dbReference type="Pfam" id="PF01368"/>
    </source>
</evidence>
<organism evidence="3 4">
    <name type="scientific">Methanocaldococcus infernus (strain DSM 11812 / JCM 15783 / ME)</name>
    <dbReference type="NCBI Taxonomy" id="573063"/>
    <lineage>
        <taxon>Archaea</taxon>
        <taxon>Methanobacteriati</taxon>
        <taxon>Methanobacteriota</taxon>
        <taxon>Methanomada group</taxon>
        <taxon>Methanococci</taxon>
        <taxon>Methanococcales</taxon>
        <taxon>Methanocaldococcaceae</taxon>
        <taxon>Methanocaldococcus</taxon>
    </lineage>
</organism>
<proteinExistence type="predicted"/>
<dbReference type="Gene3D" id="3.90.1640.30">
    <property type="match status" value="1"/>
</dbReference>
<dbReference type="InterPro" id="IPR038763">
    <property type="entry name" value="DHH_sf"/>
</dbReference>
<dbReference type="EMBL" id="CP002009">
    <property type="protein sequence ID" value="ADG12685.1"/>
    <property type="molecule type" value="Genomic_DNA"/>
</dbReference>
<dbReference type="HOGENOM" id="CLU_042622_0_0_2"/>
<dbReference type="InterPro" id="IPR001667">
    <property type="entry name" value="DDH_dom"/>
</dbReference>
<name>D5VU73_METIM</name>
<dbReference type="InterPro" id="IPR051673">
    <property type="entry name" value="SSDNA_exonuclease_RecJ"/>
</dbReference>
<protein>
    <submittedName>
        <fullName evidence="3">Phosphoesterase RecJ domain protein</fullName>
    </submittedName>
</protein>
<keyword evidence="4" id="KW-1185">Reference proteome</keyword>
<dbReference type="OrthoDB" id="36101at2157"/>
<dbReference type="GO" id="GO:0003676">
    <property type="term" value="F:nucleic acid binding"/>
    <property type="evidence" value="ECO:0007669"/>
    <property type="project" value="InterPro"/>
</dbReference>
<dbReference type="KEGG" id="mif:Metin_0012"/>
<dbReference type="Pfam" id="PF01368">
    <property type="entry name" value="DHH"/>
    <property type="match status" value="1"/>
</dbReference>
<feature type="domain" description="DHHA1" evidence="2">
    <location>
        <begin position="337"/>
        <end position="423"/>
    </location>
</feature>
<dbReference type="eggNOG" id="arCOG00427">
    <property type="taxonomic scope" value="Archaea"/>
</dbReference>